<dbReference type="VEuPathDB" id="PlasmoDB:PfHB3_060023800"/>
<sequence>MKGKRFLLNFVVNIKKRFFFTNHERAQVNKCIYEYFYFEEKIFNIIDHPDIKHLLLVDYKKKEKYESVKKDNINSSNNNVSKDNIICINNMNEDTDKLLKNKKDEFNFNLEKEDNEIKDIICDKKFDDNLKNVINNHICNYINSSSKYFIHLCIYYIYNNEKSKFLKLLQNFNNYCFSYEDLFILFYLICRINYKDTQIIHYMLHVFEIYYYKLDNFFSYKISNIFFSPHNNLHTAINNLPLVYKVKLINMDVNYVNRKERIKSSSNNITEHSKQTINTYIANDNNVVTNKSNNNTINNTSNNNNTNNSSNNIMNNKNYNNNNNNNNNNNSSSSSSSEYTNYKCTLNHNNVTNKGVVHTENILKNSKLTNNNIENVNNDYLEKIDENNAELELQNLDDVDMESYEKKISKDSVKYITINTKKERQKIKSRERKYEGLKLKSALLTQIRNYIEEENINKDISTHKYISQNSVHNNITTYQNNNNNNNDSNFIFHNNYIDKKNFEIKELLTIFIHDKELAEKNHYIKDFIHIIINYFIMNKYMMHTNFILLILFMNKISYYNNKKLNKCIQDVLMSYIKSMNLNEQDIYDFINNKKKKSNNLESKENIIQKNNDEPKTLTNKILNEQYNILELLYNQQYTYNFTLYDENNYYDDNFQYIAYKLLKNYFYLVSYMMTLPFIKWNILKSYINSFHMFINIFKENTNISSSLHISDISFMCASFIKTKIMEHQIIQTLFNILNGHLDHYLIIQEKKKIYNQTKEEQIQYINNIPNVEPNINDLLTFLHFLYFFKQSQYNDLLIKILIISFNKFILLNDTQQLIFYNTIEGIRKNQNGQNNMNKLNSILNYFNYDQNFNHFLKRNKNIQKQSLGMLFC</sequence>
<feature type="region of interest" description="Disordered" evidence="1">
    <location>
        <begin position="282"/>
        <end position="341"/>
    </location>
</feature>
<evidence type="ECO:0000313" key="3">
    <source>
        <dbReference type="EMBL" id="KOB59345.1"/>
    </source>
</evidence>
<evidence type="ECO:0000256" key="2">
    <source>
        <dbReference type="SAM" id="Phobius"/>
    </source>
</evidence>
<protein>
    <submittedName>
        <fullName evidence="3">Uncharacterized protein</fullName>
    </submittedName>
</protein>
<feature type="compositionally biased region" description="Low complexity" evidence="1">
    <location>
        <begin position="283"/>
        <end position="341"/>
    </location>
</feature>
<dbReference type="OMA" id="FYIYNNE"/>
<evidence type="ECO:0000313" key="4">
    <source>
        <dbReference type="Proteomes" id="UP000054289"/>
    </source>
</evidence>
<keyword evidence="2" id="KW-0812">Transmembrane</keyword>
<gene>
    <name evidence="3" type="ORF">PFHG_01101</name>
</gene>
<keyword evidence="2" id="KW-0472">Membrane</keyword>
<dbReference type="EMBL" id="CH671935">
    <property type="protein sequence ID" value="KOB59345.1"/>
    <property type="molecule type" value="Genomic_DNA"/>
</dbReference>
<reference evidence="3 4" key="1">
    <citation type="submission" date="2006-03" db="EMBL/GenBank/DDBJ databases">
        <title>Annotation of Plasmodium falciparum HB3.</title>
        <authorList>
            <consortium name="The Broad Institute Genome Sequencing Platform"/>
            <person name="Volkman S.K."/>
            <person name="Neafsey D.E."/>
            <person name="Dash A.P."/>
            <person name="Chitnis C.E."/>
            <person name="Hartl D.L."/>
            <person name="Young S.K."/>
            <person name="Zeng Q."/>
            <person name="Koehrsen M."/>
            <person name="Alvarado L."/>
            <person name="Berlin A."/>
            <person name="Borenstein D."/>
            <person name="Chapman S.B."/>
            <person name="Chen Z."/>
            <person name="Engels R."/>
            <person name="Freedman E."/>
            <person name="Gellesch M."/>
            <person name="Goldberg J."/>
            <person name="Griggs A."/>
            <person name="Gujja S."/>
            <person name="Heilman E.R."/>
            <person name="Heiman D.I."/>
            <person name="Howarth C."/>
            <person name="Jen D."/>
            <person name="Larson L."/>
            <person name="Mehta T."/>
            <person name="Neiman D."/>
            <person name="Park D."/>
            <person name="Pearson M."/>
            <person name="Roberts A."/>
            <person name="Saif S."/>
            <person name="Shea T."/>
            <person name="Shenoy N."/>
            <person name="Sisk P."/>
            <person name="Stolte C."/>
            <person name="Sykes S."/>
            <person name="Walk T."/>
            <person name="White J."/>
            <person name="Yandava C."/>
            <person name="Haas B."/>
            <person name="Henn M.R."/>
            <person name="Nusbaum C."/>
            <person name="Birren B."/>
        </authorList>
    </citation>
    <scope>NUCLEOTIDE SEQUENCE [LARGE SCALE GENOMIC DNA]</scope>
    <source>
        <strain evidence="3">HB3</strain>
    </source>
</reference>
<reference evidence="4" key="2">
    <citation type="submission" date="2006-03" db="EMBL/GenBank/DDBJ databases">
        <title>The genome sequence of the Plasmodium falciparum HB3.</title>
        <authorList>
            <consortium name="The Broad Institute Genome Sequencing Platform"/>
            <person name="Birren B."/>
            <person name="Lander E."/>
            <person name="Galagan J."/>
            <person name="Nusbaum C."/>
            <person name="Devon K."/>
            <person name="Henn M."/>
            <person name="Jaffe D."/>
            <person name="Butler J."/>
            <person name="Alvarez P."/>
            <person name="Gnerre S."/>
            <person name="Grabherr M."/>
            <person name="Kleber M."/>
            <person name="Mauceli E."/>
            <person name="Brockman W."/>
            <person name="MacCallum I.A."/>
            <person name="Rounsley S."/>
            <person name="Young S."/>
            <person name="LaButti K."/>
            <person name="Pushparaj V."/>
            <person name="DeCaprio D."/>
            <person name="Crawford M."/>
            <person name="Koehrsen M."/>
            <person name="Engels R."/>
            <person name="Montgomery P."/>
            <person name="Pearson M."/>
            <person name="Howarth C."/>
            <person name="Larson L."/>
            <person name="Luoma S."/>
            <person name="White J."/>
            <person name="Kodira C."/>
            <person name="Zeng Q."/>
            <person name="Oleary S."/>
            <person name="Yandava C."/>
            <person name="Alvarado L."/>
            <person name="Wirth D."/>
            <person name="Volkman S."/>
            <person name="Hartl D."/>
        </authorList>
    </citation>
    <scope>NUCLEOTIDE SEQUENCE [LARGE SCALE GENOMIC DNA]</scope>
</reference>
<name>A0A0L7K8D1_PLAFX</name>
<evidence type="ECO:0000256" key="1">
    <source>
        <dbReference type="SAM" id="MobiDB-lite"/>
    </source>
</evidence>
<dbReference type="KEGG" id="pfh:PFHG_01101"/>
<dbReference type="AlphaFoldDB" id="A0A0L7K8D1"/>
<accession>A0A0L7K8D1</accession>
<keyword evidence="2" id="KW-1133">Transmembrane helix</keyword>
<organism evidence="3 4">
    <name type="scientific">Plasmodium falciparum (isolate HB3)</name>
    <dbReference type="NCBI Taxonomy" id="137071"/>
    <lineage>
        <taxon>Eukaryota</taxon>
        <taxon>Sar</taxon>
        <taxon>Alveolata</taxon>
        <taxon>Apicomplexa</taxon>
        <taxon>Aconoidasida</taxon>
        <taxon>Haemosporida</taxon>
        <taxon>Plasmodiidae</taxon>
        <taxon>Plasmodium</taxon>
        <taxon>Plasmodium (Laverania)</taxon>
    </lineage>
</organism>
<proteinExistence type="predicted"/>
<feature type="transmembrane region" description="Helical" evidence="2">
    <location>
        <begin position="665"/>
        <end position="683"/>
    </location>
</feature>
<dbReference type="Proteomes" id="UP000054289">
    <property type="component" value="Unassembled WGS sequence"/>
</dbReference>
<dbReference type="OrthoDB" id="370755at2759"/>
<feature type="transmembrane region" description="Helical" evidence="2">
    <location>
        <begin position="531"/>
        <end position="553"/>
    </location>
</feature>